<reference evidence="5" key="2">
    <citation type="submission" date="2021-12" db="EMBL/GenBank/DDBJ databases">
        <title>Resequencing data analysis of finger millet.</title>
        <authorList>
            <person name="Hatakeyama M."/>
            <person name="Aluri S."/>
            <person name="Balachadran M.T."/>
            <person name="Sivarajan S.R."/>
            <person name="Poveda L."/>
            <person name="Shimizu-Inatsugi R."/>
            <person name="Schlapbach R."/>
            <person name="Sreeman S.M."/>
            <person name="Shimizu K.K."/>
        </authorList>
    </citation>
    <scope>NUCLEOTIDE SEQUENCE</scope>
</reference>
<dbReference type="InterPro" id="IPR034751">
    <property type="entry name" value="Yippee"/>
</dbReference>
<dbReference type="InterPro" id="IPR039058">
    <property type="entry name" value="Yippee_fam"/>
</dbReference>
<feature type="domain" description="Yippee" evidence="4">
    <location>
        <begin position="154"/>
        <end position="249"/>
    </location>
</feature>
<keyword evidence="6" id="KW-1185">Reference proteome</keyword>
<dbReference type="GO" id="GO:0046872">
    <property type="term" value="F:metal ion binding"/>
    <property type="evidence" value="ECO:0007669"/>
    <property type="project" value="UniProtKB-KW"/>
</dbReference>
<sequence>MESAPILTPPAVSVDGEAAATAAEENADAVAEMAERLTIGTDTANASGPVDLGAEGVYSCKDCRTHLGLADDIISKAFHCKNGKAYLFDKVVNVNVGVQEDRMLMTGVHTLSDIFCVGCGATLGWKYVTAYERNQRYKEGKYILESSGKAYLFNKEECEIGGEYVSSSLESIPANVASIEEQYDVDSVNVTNGVKEDCMMVTGLHTVSDIFCAGCGSIVGWKYEGAYEKTQRYKEGKCMLERYKVSGPDGSDADDV</sequence>
<protein>
    <recommendedName>
        <fullName evidence="4">Yippee domain-containing protein</fullName>
    </recommendedName>
</protein>
<evidence type="ECO:0000313" key="6">
    <source>
        <dbReference type="Proteomes" id="UP001054889"/>
    </source>
</evidence>
<evidence type="ECO:0000256" key="3">
    <source>
        <dbReference type="ARBA" id="ARBA00022833"/>
    </source>
</evidence>
<keyword evidence="2" id="KW-0479">Metal-binding</keyword>
<dbReference type="InterPro" id="IPR004910">
    <property type="entry name" value="Yippee/Mis18/Cereblon"/>
</dbReference>
<reference evidence="5" key="1">
    <citation type="journal article" date="2018" name="DNA Res.">
        <title>Multiple hybrid de novo genome assembly of finger millet, an orphan allotetraploid crop.</title>
        <authorList>
            <person name="Hatakeyama M."/>
            <person name="Aluri S."/>
            <person name="Balachadran M.T."/>
            <person name="Sivarajan S.R."/>
            <person name="Patrignani A."/>
            <person name="Gruter S."/>
            <person name="Poveda L."/>
            <person name="Shimizu-Inatsugi R."/>
            <person name="Baeten J."/>
            <person name="Francoijs K.J."/>
            <person name="Nataraja K.N."/>
            <person name="Reddy Y.A.N."/>
            <person name="Phadnis S."/>
            <person name="Ravikumar R.L."/>
            <person name="Schlapbach R."/>
            <person name="Sreeman S.M."/>
            <person name="Shimizu K.K."/>
        </authorList>
    </citation>
    <scope>NUCLEOTIDE SEQUENCE</scope>
</reference>
<dbReference type="Proteomes" id="UP001054889">
    <property type="component" value="Unassembled WGS sequence"/>
</dbReference>
<keyword evidence="3" id="KW-0862">Zinc</keyword>
<dbReference type="AlphaFoldDB" id="A0AAV5EMQ8"/>
<comment type="caution">
    <text evidence="5">The sequence shown here is derived from an EMBL/GenBank/DDBJ whole genome shotgun (WGS) entry which is preliminary data.</text>
</comment>
<dbReference type="PANTHER" id="PTHR13848">
    <property type="entry name" value="PROTEIN YIPPEE-LIKE CG15309-RELATED"/>
    <property type="match status" value="1"/>
</dbReference>
<evidence type="ECO:0000313" key="5">
    <source>
        <dbReference type="EMBL" id="GJN23647.1"/>
    </source>
</evidence>
<evidence type="ECO:0000259" key="4">
    <source>
        <dbReference type="PROSITE" id="PS51792"/>
    </source>
</evidence>
<gene>
    <name evidence="5" type="primary">gb11312</name>
    <name evidence="5" type="ORF">PR202_gb11312</name>
</gene>
<name>A0AAV5EMQ8_ELECO</name>
<dbReference type="EMBL" id="BQKI01000076">
    <property type="protein sequence ID" value="GJN23647.1"/>
    <property type="molecule type" value="Genomic_DNA"/>
</dbReference>
<dbReference type="Pfam" id="PF03226">
    <property type="entry name" value="Yippee-Mis18"/>
    <property type="match status" value="2"/>
</dbReference>
<evidence type="ECO:0000256" key="2">
    <source>
        <dbReference type="ARBA" id="ARBA00022723"/>
    </source>
</evidence>
<proteinExistence type="inferred from homology"/>
<organism evidence="5 6">
    <name type="scientific">Eleusine coracana subsp. coracana</name>
    <dbReference type="NCBI Taxonomy" id="191504"/>
    <lineage>
        <taxon>Eukaryota</taxon>
        <taxon>Viridiplantae</taxon>
        <taxon>Streptophyta</taxon>
        <taxon>Embryophyta</taxon>
        <taxon>Tracheophyta</taxon>
        <taxon>Spermatophyta</taxon>
        <taxon>Magnoliopsida</taxon>
        <taxon>Liliopsida</taxon>
        <taxon>Poales</taxon>
        <taxon>Poaceae</taxon>
        <taxon>PACMAD clade</taxon>
        <taxon>Chloridoideae</taxon>
        <taxon>Cynodonteae</taxon>
        <taxon>Eleusininae</taxon>
        <taxon>Eleusine</taxon>
    </lineage>
</organism>
<feature type="domain" description="Yippee" evidence="4">
    <location>
        <begin position="56"/>
        <end position="153"/>
    </location>
</feature>
<comment type="similarity">
    <text evidence="1">Belongs to the yippee family.</text>
</comment>
<evidence type="ECO:0000256" key="1">
    <source>
        <dbReference type="ARBA" id="ARBA00005613"/>
    </source>
</evidence>
<accession>A0AAV5EMQ8</accession>
<dbReference type="PROSITE" id="PS51792">
    <property type="entry name" value="YIPPEE"/>
    <property type="match status" value="2"/>
</dbReference>